<keyword evidence="2" id="KW-1185">Reference proteome</keyword>
<organism evidence="1 2">
    <name type="scientific">Nitrosomonas mobilis</name>
    <dbReference type="NCBI Taxonomy" id="51642"/>
    <lineage>
        <taxon>Bacteria</taxon>
        <taxon>Pseudomonadati</taxon>
        <taxon>Pseudomonadota</taxon>
        <taxon>Betaproteobacteria</taxon>
        <taxon>Nitrosomonadales</taxon>
        <taxon>Nitrosomonadaceae</taxon>
        <taxon>Nitrosomonas</taxon>
    </lineage>
</organism>
<accession>A0A1G5SI08</accession>
<reference evidence="1 2" key="1">
    <citation type="submission" date="2016-10" db="EMBL/GenBank/DDBJ databases">
        <authorList>
            <person name="de Groot N.N."/>
        </authorList>
    </citation>
    <scope>NUCLEOTIDE SEQUENCE [LARGE SCALE GENOMIC DNA]</scope>
    <source>
        <strain evidence="1">1</strain>
    </source>
</reference>
<dbReference type="Proteomes" id="UP000198729">
    <property type="component" value="Unassembled WGS sequence"/>
</dbReference>
<evidence type="ECO:0000313" key="2">
    <source>
        <dbReference type="Proteomes" id="UP000198729"/>
    </source>
</evidence>
<proteinExistence type="predicted"/>
<sequence>MYKKLDAALWSNKILNPQIRVSVRLKRKLRIALIVLTSNI</sequence>
<dbReference type="AlphaFoldDB" id="A0A1G5SI08"/>
<protein>
    <submittedName>
        <fullName evidence="1">Uncharacterized protein</fullName>
    </submittedName>
</protein>
<dbReference type="EMBL" id="FMWO01000092">
    <property type="protein sequence ID" value="SCZ86846.1"/>
    <property type="molecule type" value="Genomic_DNA"/>
</dbReference>
<name>A0A1G5SI08_9PROT</name>
<evidence type="ECO:0000313" key="1">
    <source>
        <dbReference type="EMBL" id="SCZ86846.1"/>
    </source>
</evidence>
<dbReference type="STRING" id="51642.NSMM_800040"/>
<gene>
    <name evidence="1" type="ORF">NSMM_800040</name>
</gene>